<accession>A0ABR1FFP6</accession>
<keyword evidence="3" id="KW-1185">Reference proteome</keyword>
<evidence type="ECO:0000313" key="2">
    <source>
        <dbReference type="EMBL" id="KAK7208632.1"/>
    </source>
</evidence>
<organism evidence="2 3">
    <name type="scientific">Myxozyma melibiosi</name>
    <dbReference type="NCBI Taxonomy" id="54550"/>
    <lineage>
        <taxon>Eukaryota</taxon>
        <taxon>Fungi</taxon>
        <taxon>Dikarya</taxon>
        <taxon>Ascomycota</taxon>
        <taxon>Saccharomycotina</taxon>
        <taxon>Lipomycetes</taxon>
        <taxon>Lipomycetales</taxon>
        <taxon>Lipomycetaceae</taxon>
        <taxon>Myxozyma</taxon>
    </lineage>
</organism>
<dbReference type="RefSeq" id="XP_064771665.1">
    <property type="nucleotide sequence ID" value="XM_064911957.1"/>
</dbReference>
<proteinExistence type="predicted"/>
<evidence type="ECO:0000256" key="1">
    <source>
        <dbReference type="SAM" id="MobiDB-lite"/>
    </source>
</evidence>
<sequence>MENIKSPLFFFFFSSSPLPTHLSLLQELQHPPFPCFFNNGYWPEGNTPLQCIAYCCCVPHAPSLPTSPYIRATAARFCFCGQPDDRERLRTPSAQHLLRRPRRRRLDPRRETIPGL</sequence>
<dbReference type="Proteomes" id="UP001498771">
    <property type="component" value="Unassembled WGS sequence"/>
</dbReference>
<comment type="caution">
    <text evidence="2">The sequence shown here is derived from an EMBL/GenBank/DDBJ whole genome shotgun (WGS) entry which is preliminary data.</text>
</comment>
<feature type="compositionally biased region" description="Basic residues" evidence="1">
    <location>
        <begin position="97"/>
        <end position="107"/>
    </location>
</feature>
<name>A0ABR1FFP6_9ASCO</name>
<dbReference type="GeneID" id="90037469"/>
<evidence type="ECO:0000313" key="3">
    <source>
        <dbReference type="Proteomes" id="UP001498771"/>
    </source>
</evidence>
<reference evidence="2 3" key="1">
    <citation type="submission" date="2024-03" db="EMBL/GenBank/DDBJ databases">
        <title>Genome-scale model development and genomic sequencing of the oleaginous clade Lipomyces.</title>
        <authorList>
            <consortium name="Lawrence Berkeley National Laboratory"/>
            <person name="Czajka J.J."/>
            <person name="Han Y."/>
            <person name="Kim J."/>
            <person name="Mondo S.J."/>
            <person name="Hofstad B.A."/>
            <person name="Robles A."/>
            <person name="Haridas S."/>
            <person name="Riley R."/>
            <person name="LaButti K."/>
            <person name="Pangilinan J."/>
            <person name="Andreopoulos W."/>
            <person name="Lipzen A."/>
            <person name="Yan J."/>
            <person name="Wang M."/>
            <person name="Ng V."/>
            <person name="Grigoriev I.V."/>
            <person name="Spatafora J.W."/>
            <person name="Magnuson J.K."/>
            <person name="Baker S.E."/>
            <person name="Pomraning K.R."/>
        </authorList>
    </citation>
    <scope>NUCLEOTIDE SEQUENCE [LARGE SCALE GENOMIC DNA]</scope>
    <source>
        <strain evidence="2 3">Phaff 52-87</strain>
    </source>
</reference>
<feature type="region of interest" description="Disordered" evidence="1">
    <location>
        <begin position="90"/>
        <end position="116"/>
    </location>
</feature>
<dbReference type="EMBL" id="JBBJBU010000001">
    <property type="protein sequence ID" value="KAK7208632.1"/>
    <property type="molecule type" value="Genomic_DNA"/>
</dbReference>
<gene>
    <name evidence="2" type="ORF">BZA70DRAFT_274249</name>
</gene>
<protein>
    <submittedName>
        <fullName evidence="2">Uncharacterized protein</fullName>
    </submittedName>
</protein>